<evidence type="ECO:0000256" key="3">
    <source>
        <dbReference type="ARBA" id="ARBA00023027"/>
    </source>
</evidence>
<dbReference type="InterPro" id="IPR046346">
    <property type="entry name" value="Aminoacid_DH-like_N_sf"/>
</dbReference>
<dbReference type="GO" id="GO:0005739">
    <property type="term" value="C:mitochondrion"/>
    <property type="evidence" value="ECO:0007669"/>
    <property type="project" value="TreeGrafter"/>
</dbReference>
<dbReference type="Pfam" id="PF23147">
    <property type="entry name" value="GDH2_N"/>
    <property type="match status" value="1"/>
</dbReference>
<dbReference type="Pfam" id="PF23152">
    <property type="entry name" value="GDH_2nd"/>
    <property type="match status" value="1"/>
</dbReference>
<dbReference type="InParanoid" id="A0A024GIB5"/>
<dbReference type="InterPro" id="IPR006096">
    <property type="entry name" value="Glu/Leu/Phe/Val/Trp_DH_C"/>
</dbReference>
<evidence type="ECO:0000259" key="4">
    <source>
        <dbReference type="SMART" id="SM00839"/>
    </source>
</evidence>
<evidence type="ECO:0000313" key="5">
    <source>
        <dbReference type="EMBL" id="CCI46083.1"/>
    </source>
</evidence>
<dbReference type="PANTHER" id="PTHR11606:SF24">
    <property type="entry name" value="NAD-SPECIFIC GLUTAMATE DEHYDROGENASE"/>
    <property type="match status" value="1"/>
</dbReference>
<dbReference type="FunCoup" id="A0A024GIB5">
    <property type="interactions" value="14"/>
</dbReference>
<dbReference type="Pfam" id="PF00208">
    <property type="entry name" value="ELFV_dehydrog"/>
    <property type="match status" value="1"/>
</dbReference>
<dbReference type="InterPro" id="IPR056365">
    <property type="entry name" value="NAD-GDH_2nd"/>
</dbReference>
<protein>
    <recommendedName>
        <fullName evidence="4">Glutamate/phenylalanine/leucine/valine/L-tryptophan dehydrogenase C-terminal domain-containing protein</fullName>
    </recommendedName>
</protein>
<dbReference type="SUPFAM" id="SSF53223">
    <property type="entry name" value="Aminoacid dehydrogenase-like, N-terminal domain"/>
    <property type="match status" value="1"/>
</dbReference>
<organism evidence="5 6">
    <name type="scientific">Albugo candida</name>
    <dbReference type="NCBI Taxonomy" id="65357"/>
    <lineage>
        <taxon>Eukaryota</taxon>
        <taxon>Sar</taxon>
        <taxon>Stramenopiles</taxon>
        <taxon>Oomycota</taxon>
        <taxon>Peronosporomycetes</taxon>
        <taxon>Albuginales</taxon>
        <taxon>Albuginaceae</taxon>
        <taxon>Albugo</taxon>
    </lineage>
</organism>
<dbReference type="Gene3D" id="3.40.50.10860">
    <property type="entry name" value="Leucine Dehydrogenase, chain A, domain 1"/>
    <property type="match status" value="1"/>
</dbReference>
<keyword evidence="6" id="KW-1185">Reference proteome</keyword>
<dbReference type="PANTHER" id="PTHR11606">
    <property type="entry name" value="GLUTAMATE DEHYDROGENASE"/>
    <property type="match status" value="1"/>
</dbReference>
<keyword evidence="2" id="KW-0560">Oxidoreductase</keyword>
<dbReference type="AlphaFoldDB" id="A0A024GIB5"/>
<evidence type="ECO:0000313" key="6">
    <source>
        <dbReference type="Proteomes" id="UP000053237"/>
    </source>
</evidence>
<sequence length="1031" mass="116782">MTQQMAALTQVRTPFMTECGSDTNVSVKKNKVREHIQLDGLFTQESIEREVEWFYGPLGLHDFYFIGQSPENIAKHIQSIIAAKLVSKASGRPMDIKLEQHSENEAFFAARSNVQGESTTRQCSENCPTEVEQLELQIEKQYLSGSAQEWIGDGVRSGYQFLEPNEAVKTQKSHYRLQCYRSVGVLDPTIVPYHVRMYFLQKPDFVDPNPSTSETSIQKLADKTFLSRAGDNLKRVYQECLTQAVEQMTPVFHTEIWKEKDQVEMARVTIAYKSGSTHGYFSSIADLYRQLGLFSTRKYVEFFSNGYVIYAFYLQQLQNSQKCDISLAKQIEMLVADASLHFVLPRTSLTPMLRNGLLAPKPIAYAYAAWKFVFHFMHRLPDAYTVVATSLRGHDSSAMARLEQLRTTMKVNTYTESQILEHILQSSSIVKLLYNEFESLHAPQTGNNPPSTASTLSALRKSTNSEQALLIFSLFHTFNKNTTKTNFFLKDKSALSFRLDGEFLSETEYSEKPFAIIYVIGSEFRGFHVRFSDIARGGIRMIRSSHAQVYLNNVSSLFDECYSLASTQQRKNKDIPEGGSKGVILLNQAHQDKADIAFQKYIDALLSIMLQKINGEEELLFLGPDEGTAHMMDWASLYAKKRGYSYWKAITTGKSATHGGIPHDVYGMTTHSVRQYIKGIQRKLNLDQKGAKRITKVQTGGPDGDLGSNEIKMSGDECTIAIVDGSGVLYDPEGLDRSELQALAEKREPISSFDSHKLTPNGYQVLVTQNDVRLANGEIIENGVEFRNLYHLRPSLSADFFVPCGGRPSAVNLNNVEEFLYQSDGKSLRFRYIVEGANLFFTQDARLRLEQAGVILFKDASANKGGVTSSSLEVLAALCMSDQEFEENMQVDAMTGKKPAFYEEYVKEVQLRIARNASQEFECLWREHERTKIPFSVLSNHLSERITKLSVEIQDSILWDNVQLRELVLRQGIPALLHEKIGFGNFVARLPEKYTRALFASQIASRFVYSVGLHAREFAFYEFLSEFMQSR</sequence>
<name>A0A024GIB5_9STRA</name>
<evidence type="ECO:0000256" key="1">
    <source>
        <dbReference type="ARBA" id="ARBA00006382"/>
    </source>
</evidence>
<comment type="similarity">
    <text evidence="1">Belongs to the Glu/Leu/Phe/Val dehydrogenases family.</text>
</comment>
<evidence type="ECO:0000256" key="2">
    <source>
        <dbReference type="ARBA" id="ARBA00023002"/>
    </source>
</evidence>
<dbReference type="SMART" id="SM00839">
    <property type="entry name" value="ELFV_dehydrog"/>
    <property type="match status" value="1"/>
</dbReference>
<proteinExistence type="inferred from homology"/>
<accession>A0A024GIB5</accession>
<dbReference type="GO" id="GO:0004352">
    <property type="term" value="F:glutamate dehydrogenase (NAD+) activity"/>
    <property type="evidence" value="ECO:0007669"/>
    <property type="project" value="TreeGrafter"/>
</dbReference>
<dbReference type="InterPro" id="IPR055480">
    <property type="entry name" value="NAD-GDH_N"/>
</dbReference>
<gene>
    <name evidence="5" type="ORF">BN9_070120</name>
</gene>
<reference evidence="5 6" key="1">
    <citation type="submission" date="2012-05" db="EMBL/GenBank/DDBJ databases">
        <title>Recombination and specialization in a pathogen metapopulation.</title>
        <authorList>
            <person name="Gardiner A."/>
            <person name="Kemen E."/>
            <person name="Schultz-Larsen T."/>
            <person name="MacLean D."/>
            <person name="Van Oosterhout C."/>
            <person name="Jones J.D.G."/>
        </authorList>
    </citation>
    <scope>NUCLEOTIDE SEQUENCE [LARGE SCALE GENOMIC DNA]</scope>
    <source>
        <strain evidence="5 6">Ac Nc2</strain>
    </source>
</reference>
<dbReference type="GO" id="GO:0006538">
    <property type="term" value="P:L-glutamate catabolic process"/>
    <property type="evidence" value="ECO:0007669"/>
    <property type="project" value="TreeGrafter"/>
</dbReference>
<feature type="domain" description="Glutamate/phenylalanine/leucine/valine/L-tryptophan dehydrogenase C-terminal" evidence="4">
    <location>
        <begin position="660"/>
        <end position="932"/>
    </location>
</feature>
<dbReference type="Proteomes" id="UP000053237">
    <property type="component" value="Unassembled WGS sequence"/>
</dbReference>
<comment type="caution">
    <text evidence="5">The sequence shown here is derived from an EMBL/GenBank/DDBJ whole genome shotgun (WGS) entry which is preliminary data.</text>
</comment>
<dbReference type="SUPFAM" id="SSF51735">
    <property type="entry name" value="NAD(P)-binding Rossmann-fold domains"/>
    <property type="match status" value="1"/>
</dbReference>
<dbReference type="STRING" id="65357.A0A024GIB5"/>
<keyword evidence="3" id="KW-0520">NAD</keyword>
<dbReference type="EMBL" id="CAIX01000116">
    <property type="protein sequence ID" value="CCI46083.1"/>
    <property type="molecule type" value="Genomic_DNA"/>
</dbReference>
<dbReference type="InterPro" id="IPR036291">
    <property type="entry name" value="NAD(P)-bd_dom_sf"/>
</dbReference>
<dbReference type="OrthoDB" id="184415at2759"/>
<dbReference type="Gene3D" id="3.40.50.720">
    <property type="entry name" value="NAD(P)-binding Rossmann-like Domain"/>
    <property type="match status" value="1"/>
</dbReference>